<feature type="transmembrane region" description="Helical" evidence="3">
    <location>
        <begin position="147"/>
        <end position="167"/>
    </location>
</feature>
<proteinExistence type="inferred from homology"/>
<dbReference type="GO" id="GO:0016020">
    <property type="term" value="C:membrane"/>
    <property type="evidence" value="ECO:0007669"/>
    <property type="project" value="UniProtKB-SubCell"/>
</dbReference>
<dbReference type="InterPro" id="IPR011701">
    <property type="entry name" value="MFS"/>
</dbReference>
<dbReference type="RefSeq" id="XP_020047512.1">
    <property type="nucleotide sequence ID" value="XM_020189913.1"/>
</dbReference>
<comment type="subcellular location">
    <subcellularLocation>
        <location evidence="1">Membrane</location>
        <topology evidence="1">Multi-pass membrane protein</topology>
    </subcellularLocation>
</comment>
<feature type="non-terminal residue" evidence="4">
    <location>
        <position position="1"/>
    </location>
</feature>
<dbReference type="PANTHER" id="PTHR11360">
    <property type="entry name" value="MONOCARBOXYLATE TRANSPORTER"/>
    <property type="match status" value="1"/>
</dbReference>
<dbReference type="Gene3D" id="1.20.1250.20">
    <property type="entry name" value="MFS general substrate transporter like domains"/>
    <property type="match status" value="2"/>
</dbReference>
<evidence type="ECO:0000256" key="2">
    <source>
        <dbReference type="ARBA" id="ARBA00006727"/>
    </source>
</evidence>
<dbReference type="GeneID" id="30963549"/>
<dbReference type="EMBL" id="KV454480">
    <property type="protein sequence ID" value="ODV61205.1"/>
    <property type="molecule type" value="Genomic_DNA"/>
</dbReference>
<feature type="transmembrane region" description="Helical" evidence="3">
    <location>
        <begin position="320"/>
        <end position="346"/>
    </location>
</feature>
<accession>A0A1D2VHW5</accession>
<evidence type="ECO:0000313" key="4">
    <source>
        <dbReference type="EMBL" id="ODV61205.1"/>
    </source>
</evidence>
<evidence type="ECO:0000256" key="3">
    <source>
        <dbReference type="SAM" id="Phobius"/>
    </source>
</evidence>
<comment type="similarity">
    <text evidence="2">Belongs to the major facilitator superfamily. Monocarboxylate porter (TC 2.A.1.13) family.</text>
</comment>
<feature type="non-terminal residue" evidence="4">
    <location>
        <position position="422"/>
    </location>
</feature>
<feature type="transmembrane region" description="Helical" evidence="3">
    <location>
        <begin position="293"/>
        <end position="314"/>
    </location>
</feature>
<dbReference type="InterPro" id="IPR050327">
    <property type="entry name" value="Proton-linked_MCT"/>
</dbReference>
<dbReference type="OrthoDB" id="410267at2759"/>
<evidence type="ECO:0000256" key="1">
    <source>
        <dbReference type="ARBA" id="ARBA00004141"/>
    </source>
</evidence>
<dbReference type="SUPFAM" id="SSF103473">
    <property type="entry name" value="MFS general substrate transporter"/>
    <property type="match status" value="1"/>
</dbReference>
<keyword evidence="3" id="KW-0472">Membrane</keyword>
<evidence type="ECO:0000313" key="5">
    <source>
        <dbReference type="Proteomes" id="UP000095038"/>
    </source>
</evidence>
<gene>
    <name evidence="4" type="ORF">ASCRUDRAFT_25862</name>
</gene>
<feature type="transmembrane region" description="Helical" evidence="3">
    <location>
        <begin position="232"/>
        <end position="255"/>
    </location>
</feature>
<dbReference type="PANTHER" id="PTHR11360:SF319">
    <property type="entry name" value="MAJOR FACILITATOR SUPERFAMILY (MFS) PROFILE DOMAIN-CONTAINING PROTEIN"/>
    <property type="match status" value="1"/>
</dbReference>
<feature type="transmembrane region" description="Helical" evidence="3">
    <location>
        <begin position="112"/>
        <end position="135"/>
    </location>
</feature>
<sequence length="422" mass="46446">DTTVTVGEADLNEFPEGGRGWLVILGCTCISIMTYGMINAYGVFQTYYATTLFPTHSSLVLSLIGSVQTTLVYMIAPFSVPLTFALSARVSCALGGSLMIISFFLLPRCTQYYQVFLCQGVCYGLGGGIMFPPTLQSPYEWFKTKRALANACSVFGTCVGGIIWPILFKHMEKKNGFAWTCRTIGFLYIPLVVAVCSLLQQPLDEKFTKNMSDKHKLMKEWIIVLKNWRLNLLLFSNALGMLGSYCGIFFLDYFAVKLNPTSTVSEYIVVLYNAFGGPGRLISCILADRFGRLNILLVFLFFCFVFPLILWMPSIPAQNLTVFAVFTSAWGVALAGFFAIFPVSMGQLFGINGSEARVGLFLLTSGPGPLIGTMIASSFIPTGSHNDLKIINSFYGLSGFCGGIMFLSFLTCLWLRLSVSTK</sequence>
<keyword evidence="3" id="KW-0812">Transmembrane</keyword>
<dbReference type="AlphaFoldDB" id="A0A1D2VHW5"/>
<dbReference type="GO" id="GO:0022857">
    <property type="term" value="F:transmembrane transporter activity"/>
    <property type="evidence" value="ECO:0007669"/>
    <property type="project" value="InterPro"/>
</dbReference>
<protein>
    <submittedName>
        <fullName evidence="4">MFS general substrate transporter</fullName>
    </submittedName>
</protein>
<feature type="transmembrane region" description="Helical" evidence="3">
    <location>
        <begin position="88"/>
        <end position="106"/>
    </location>
</feature>
<feature type="transmembrane region" description="Helical" evidence="3">
    <location>
        <begin position="56"/>
        <end position="76"/>
    </location>
</feature>
<feature type="transmembrane region" description="Helical" evidence="3">
    <location>
        <begin position="358"/>
        <end position="381"/>
    </location>
</feature>
<feature type="transmembrane region" description="Helical" evidence="3">
    <location>
        <begin position="393"/>
        <end position="415"/>
    </location>
</feature>
<dbReference type="InParanoid" id="A0A1D2VHW5"/>
<organism evidence="4 5">
    <name type="scientific">Ascoidea rubescens DSM 1968</name>
    <dbReference type="NCBI Taxonomy" id="1344418"/>
    <lineage>
        <taxon>Eukaryota</taxon>
        <taxon>Fungi</taxon>
        <taxon>Dikarya</taxon>
        <taxon>Ascomycota</taxon>
        <taxon>Saccharomycotina</taxon>
        <taxon>Saccharomycetes</taxon>
        <taxon>Ascoideaceae</taxon>
        <taxon>Ascoidea</taxon>
    </lineage>
</organism>
<dbReference type="InterPro" id="IPR036259">
    <property type="entry name" value="MFS_trans_sf"/>
</dbReference>
<name>A0A1D2VHW5_9ASCO</name>
<keyword evidence="3" id="KW-1133">Transmembrane helix</keyword>
<dbReference type="Pfam" id="PF07690">
    <property type="entry name" value="MFS_1"/>
    <property type="match status" value="1"/>
</dbReference>
<reference evidence="5" key="1">
    <citation type="submission" date="2016-05" db="EMBL/GenBank/DDBJ databases">
        <title>Comparative genomics of biotechnologically important yeasts.</title>
        <authorList>
            <consortium name="DOE Joint Genome Institute"/>
            <person name="Riley R."/>
            <person name="Haridas S."/>
            <person name="Wolfe K.H."/>
            <person name="Lopes M.R."/>
            <person name="Hittinger C.T."/>
            <person name="Goker M."/>
            <person name="Salamov A."/>
            <person name="Wisecaver J."/>
            <person name="Long T.M."/>
            <person name="Aerts A.L."/>
            <person name="Barry K."/>
            <person name="Choi C."/>
            <person name="Clum A."/>
            <person name="Coughlan A.Y."/>
            <person name="Deshpande S."/>
            <person name="Douglass A.P."/>
            <person name="Hanson S.J."/>
            <person name="Klenk H.-P."/>
            <person name="Labutti K."/>
            <person name="Lapidus A."/>
            <person name="Lindquist E."/>
            <person name="Lipzen A."/>
            <person name="Meier-Kolthoff J.P."/>
            <person name="Ohm R.A."/>
            <person name="Otillar R.P."/>
            <person name="Pangilinan J."/>
            <person name="Peng Y."/>
            <person name="Rokas A."/>
            <person name="Rosa C.A."/>
            <person name="Scheuner C."/>
            <person name="Sibirny A.A."/>
            <person name="Slot J.C."/>
            <person name="Stielow J.B."/>
            <person name="Sun H."/>
            <person name="Kurtzman C.P."/>
            <person name="Blackwell M."/>
            <person name="Grigoriev I.V."/>
            <person name="Jeffries T.W."/>
        </authorList>
    </citation>
    <scope>NUCLEOTIDE SEQUENCE [LARGE SCALE GENOMIC DNA]</scope>
    <source>
        <strain evidence="5">DSM 1968</strain>
    </source>
</reference>
<dbReference type="Proteomes" id="UP000095038">
    <property type="component" value="Unassembled WGS sequence"/>
</dbReference>
<keyword evidence="5" id="KW-1185">Reference proteome</keyword>
<feature type="transmembrane region" description="Helical" evidence="3">
    <location>
        <begin position="267"/>
        <end position="286"/>
    </location>
</feature>
<feature type="transmembrane region" description="Helical" evidence="3">
    <location>
        <begin position="21"/>
        <end position="44"/>
    </location>
</feature>